<dbReference type="SUPFAM" id="SSF53335">
    <property type="entry name" value="S-adenosyl-L-methionine-dependent methyltransferases"/>
    <property type="match status" value="1"/>
</dbReference>
<dbReference type="InterPro" id="IPR006764">
    <property type="entry name" value="SAM_dep_MeTrfase_SAV2177_type"/>
</dbReference>
<keyword evidence="2" id="KW-1185">Reference proteome</keyword>
<gene>
    <name evidence="1" type="ORF">Acor_69560</name>
</gene>
<dbReference type="PIRSF" id="PIRSF017393">
    <property type="entry name" value="MTase_SAV2177"/>
    <property type="match status" value="1"/>
</dbReference>
<dbReference type="Proteomes" id="UP000334990">
    <property type="component" value="Unassembled WGS sequence"/>
</dbReference>
<evidence type="ECO:0000313" key="2">
    <source>
        <dbReference type="Proteomes" id="UP000334990"/>
    </source>
</evidence>
<accession>A0A5M3WEV2</accession>
<evidence type="ECO:0000313" key="1">
    <source>
        <dbReference type="EMBL" id="GES04888.1"/>
    </source>
</evidence>
<dbReference type="InterPro" id="IPR029063">
    <property type="entry name" value="SAM-dependent_MTases_sf"/>
</dbReference>
<dbReference type="EMBL" id="BLAD01000089">
    <property type="protein sequence ID" value="GES04888.1"/>
    <property type="molecule type" value="Genomic_DNA"/>
</dbReference>
<evidence type="ECO:0008006" key="3">
    <source>
        <dbReference type="Google" id="ProtNLM"/>
    </source>
</evidence>
<reference evidence="1 2" key="1">
    <citation type="submission" date="2019-10" db="EMBL/GenBank/DDBJ databases">
        <title>Whole genome shotgun sequence of Acrocarpospora corrugata NBRC 13972.</title>
        <authorList>
            <person name="Ichikawa N."/>
            <person name="Kimura A."/>
            <person name="Kitahashi Y."/>
            <person name="Komaki H."/>
            <person name="Oguchi A."/>
        </authorList>
    </citation>
    <scope>NUCLEOTIDE SEQUENCE [LARGE SCALE GENOMIC DNA]</scope>
    <source>
        <strain evidence="1 2">NBRC 13972</strain>
    </source>
</reference>
<protein>
    <recommendedName>
        <fullName evidence="3">Methyltransferase</fullName>
    </recommendedName>
</protein>
<proteinExistence type="predicted"/>
<dbReference type="Pfam" id="PF04672">
    <property type="entry name" value="Methyltransf_19"/>
    <property type="match status" value="1"/>
</dbReference>
<dbReference type="Gene3D" id="3.40.50.150">
    <property type="entry name" value="Vaccinia Virus protein VP39"/>
    <property type="match status" value="1"/>
</dbReference>
<sequence>MREDSAPVELKVHIAHPARMYDYYLGGKDNFAADRKAAEESLLAAPELRDIARENRAFMQRAVRFMVDAGIRQFLDIGTGLPTQRNVHEVAQEVAPDAHVVYVDNDPIVLAHARALLASPGRGGTRVFTADLRDPDEILSRPEVQGFLDFREPVAIMLVSVLQFIPDRDPEDLVAPLRKVMAPGSFLVISHPTQDFRSEQVLQVAATYVRANAPAVPRRKAEIEALFGDFEPVEPGLVQTPLWRPDHPFIGELNRIWMYGGVAQKK</sequence>
<dbReference type="AlphaFoldDB" id="A0A5M3WEV2"/>
<dbReference type="RefSeq" id="WP_344188138.1">
    <property type="nucleotide sequence ID" value="NZ_BAAABN010000005.1"/>
</dbReference>
<organism evidence="1 2">
    <name type="scientific">Acrocarpospora corrugata</name>
    <dbReference type="NCBI Taxonomy" id="35763"/>
    <lineage>
        <taxon>Bacteria</taxon>
        <taxon>Bacillati</taxon>
        <taxon>Actinomycetota</taxon>
        <taxon>Actinomycetes</taxon>
        <taxon>Streptosporangiales</taxon>
        <taxon>Streptosporangiaceae</taxon>
        <taxon>Acrocarpospora</taxon>
    </lineage>
</organism>
<dbReference type="CDD" id="cd02440">
    <property type="entry name" value="AdoMet_MTases"/>
    <property type="match status" value="1"/>
</dbReference>
<name>A0A5M3WEV2_9ACTN</name>
<comment type="caution">
    <text evidence="1">The sequence shown here is derived from an EMBL/GenBank/DDBJ whole genome shotgun (WGS) entry which is preliminary data.</text>
</comment>